<accession>X1NL84</accession>
<evidence type="ECO:0000313" key="1">
    <source>
        <dbReference type="EMBL" id="GAI44378.1"/>
    </source>
</evidence>
<protein>
    <submittedName>
        <fullName evidence="1">Uncharacterized protein</fullName>
    </submittedName>
</protein>
<organism evidence="1">
    <name type="scientific">marine sediment metagenome</name>
    <dbReference type="NCBI Taxonomy" id="412755"/>
    <lineage>
        <taxon>unclassified sequences</taxon>
        <taxon>metagenomes</taxon>
        <taxon>ecological metagenomes</taxon>
    </lineage>
</organism>
<comment type="caution">
    <text evidence="1">The sequence shown here is derived from an EMBL/GenBank/DDBJ whole genome shotgun (WGS) entry which is preliminary data.</text>
</comment>
<dbReference type="AlphaFoldDB" id="X1NL84"/>
<name>X1NL84_9ZZZZ</name>
<gene>
    <name evidence="1" type="ORF">S06H3_46884</name>
</gene>
<reference evidence="1" key="1">
    <citation type="journal article" date="2014" name="Front. Microbiol.">
        <title>High frequency of phylogenetically diverse reductive dehalogenase-homologous genes in deep subseafloor sedimentary metagenomes.</title>
        <authorList>
            <person name="Kawai M."/>
            <person name="Futagami T."/>
            <person name="Toyoda A."/>
            <person name="Takaki Y."/>
            <person name="Nishi S."/>
            <person name="Hori S."/>
            <person name="Arai W."/>
            <person name="Tsubouchi T."/>
            <person name="Morono Y."/>
            <person name="Uchiyama I."/>
            <person name="Ito T."/>
            <person name="Fujiyama A."/>
            <person name="Inagaki F."/>
            <person name="Takami H."/>
        </authorList>
    </citation>
    <scope>NUCLEOTIDE SEQUENCE</scope>
    <source>
        <strain evidence="1">Expedition CK06-06</strain>
    </source>
</reference>
<proteinExistence type="predicted"/>
<dbReference type="EMBL" id="BARV01029397">
    <property type="protein sequence ID" value="GAI44378.1"/>
    <property type="molecule type" value="Genomic_DNA"/>
</dbReference>
<sequence length="94" mass="11375">MDIGLYQADRLLVCYEIKRPEEIQKIIPRIFTYEKEIDFNKPDRNNQALRKAKYIVKHKPEYFCVVTIGKRYEYQVSFPKGKAFRLTEDMVPWI</sequence>